<protein>
    <recommendedName>
        <fullName evidence="2">DUF7787 domain-containing protein</fullName>
    </recommendedName>
</protein>
<name>A0AAV7FFZ8_ARIFI</name>
<feature type="domain" description="DUF7787" evidence="2">
    <location>
        <begin position="22"/>
        <end position="74"/>
    </location>
</feature>
<evidence type="ECO:0000313" key="4">
    <source>
        <dbReference type="Proteomes" id="UP000825729"/>
    </source>
</evidence>
<dbReference type="Pfam" id="PF25042">
    <property type="entry name" value="DUF7787"/>
    <property type="match status" value="1"/>
</dbReference>
<dbReference type="InterPro" id="IPR056689">
    <property type="entry name" value="DUF7787"/>
</dbReference>
<feature type="compositionally biased region" description="Basic and acidic residues" evidence="1">
    <location>
        <begin position="10"/>
        <end position="19"/>
    </location>
</feature>
<dbReference type="AlphaFoldDB" id="A0AAV7FFZ8"/>
<dbReference type="PANTHER" id="PTHR35096:SF8">
    <property type="entry name" value="OS03G0308600 PROTEIN"/>
    <property type="match status" value="1"/>
</dbReference>
<dbReference type="EMBL" id="JAINDJ010000002">
    <property type="protein sequence ID" value="KAG9459484.1"/>
    <property type="molecule type" value="Genomic_DNA"/>
</dbReference>
<accession>A0AAV7FFZ8</accession>
<sequence length="196" mass="22081">MDLTSQVSESESRPREKMRPGRLSLENYDDFIQNPRQRNELSSWKLNEIIKMHGFNKLWNHKKTEILEAVCSIDDLMNSRRSTLKDSTVSSEAFLSIGEVKQDLVNLEWQTCEVQTLQIVRLANEKNAMTQDLETICLSSRFDRLEPQQKKRRVSKTKGIASTVVASCSSSTSSQLVKDNSSAASDLVAVPISGGE</sequence>
<comment type="caution">
    <text evidence="3">The sequence shown here is derived from an EMBL/GenBank/DDBJ whole genome shotgun (WGS) entry which is preliminary data.</text>
</comment>
<evidence type="ECO:0000313" key="3">
    <source>
        <dbReference type="EMBL" id="KAG9459484.1"/>
    </source>
</evidence>
<proteinExistence type="predicted"/>
<organism evidence="3 4">
    <name type="scientific">Aristolochia fimbriata</name>
    <name type="common">White veined hardy Dutchman's pipe vine</name>
    <dbReference type="NCBI Taxonomy" id="158543"/>
    <lineage>
        <taxon>Eukaryota</taxon>
        <taxon>Viridiplantae</taxon>
        <taxon>Streptophyta</taxon>
        <taxon>Embryophyta</taxon>
        <taxon>Tracheophyta</taxon>
        <taxon>Spermatophyta</taxon>
        <taxon>Magnoliopsida</taxon>
        <taxon>Magnoliidae</taxon>
        <taxon>Piperales</taxon>
        <taxon>Aristolochiaceae</taxon>
        <taxon>Aristolochia</taxon>
    </lineage>
</organism>
<feature type="region of interest" description="Disordered" evidence="1">
    <location>
        <begin position="1"/>
        <end position="20"/>
    </location>
</feature>
<reference evidence="3 4" key="1">
    <citation type="submission" date="2021-07" db="EMBL/GenBank/DDBJ databases">
        <title>The Aristolochia fimbriata genome: insights into angiosperm evolution, floral development and chemical biosynthesis.</title>
        <authorList>
            <person name="Jiao Y."/>
        </authorList>
    </citation>
    <scope>NUCLEOTIDE SEQUENCE [LARGE SCALE GENOMIC DNA]</scope>
    <source>
        <strain evidence="3">IBCAS-2021</strain>
        <tissue evidence="3">Leaf</tissue>
    </source>
</reference>
<gene>
    <name evidence="3" type="ORF">H6P81_003992</name>
</gene>
<dbReference type="Proteomes" id="UP000825729">
    <property type="component" value="Unassembled WGS sequence"/>
</dbReference>
<keyword evidence="4" id="KW-1185">Reference proteome</keyword>
<evidence type="ECO:0000259" key="2">
    <source>
        <dbReference type="Pfam" id="PF25042"/>
    </source>
</evidence>
<evidence type="ECO:0000256" key="1">
    <source>
        <dbReference type="SAM" id="MobiDB-lite"/>
    </source>
</evidence>
<dbReference type="PANTHER" id="PTHR35096">
    <property type="entry name" value="BNAA08G28570D PROTEIN"/>
    <property type="match status" value="1"/>
</dbReference>